<keyword evidence="7" id="KW-1015">Disulfide bond</keyword>
<dbReference type="InterPro" id="IPR045149">
    <property type="entry name" value="OS-9-like"/>
</dbReference>
<dbReference type="InterPro" id="IPR009011">
    <property type="entry name" value="Man6P_isomerase_rcpt-bd_dom_sf"/>
</dbReference>
<evidence type="ECO:0000259" key="10">
    <source>
        <dbReference type="PROSITE" id="PS51914"/>
    </source>
</evidence>
<evidence type="ECO:0000256" key="2">
    <source>
        <dbReference type="ARBA" id="ARBA00009918"/>
    </source>
</evidence>
<evidence type="ECO:0000313" key="11">
    <source>
        <dbReference type="EMBL" id="KAI9636264.1"/>
    </source>
</evidence>
<evidence type="ECO:0000313" key="12">
    <source>
        <dbReference type="Proteomes" id="UP001164286"/>
    </source>
</evidence>
<dbReference type="PANTHER" id="PTHR15414">
    <property type="entry name" value="OS-9-RELATED"/>
    <property type="match status" value="1"/>
</dbReference>
<comment type="caution">
    <text evidence="11">The sequence shown here is derived from an EMBL/GenBank/DDBJ whole genome shotgun (WGS) entry which is preliminary data.</text>
</comment>
<evidence type="ECO:0000256" key="5">
    <source>
        <dbReference type="ARBA" id="ARBA00022734"/>
    </source>
</evidence>
<comment type="similarity">
    <text evidence="2">Belongs to the OS-9 family.</text>
</comment>
<dbReference type="GO" id="GO:0030246">
    <property type="term" value="F:carbohydrate binding"/>
    <property type="evidence" value="ECO:0007669"/>
    <property type="project" value="UniProtKB-KW"/>
</dbReference>
<reference evidence="11" key="1">
    <citation type="journal article" date="2022" name="G3 (Bethesda)">
        <title>High quality genome of the basidiomycete yeast Dioszegia hungarica PDD-24b-2 isolated from cloud water.</title>
        <authorList>
            <person name="Jarrige D."/>
            <person name="Haridas S."/>
            <person name="Bleykasten-Grosshans C."/>
            <person name="Joly M."/>
            <person name="Nadalig T."/>
            <person name="Sancelme M."/>
            <person name="Vuilleumier S."/>
            <person name="Grigoriev I.V."/>
            <person name="Amato P."/>
            <person name="Bringel F."/>
        </authorList>
    </citation>
    <scope>NUCLEOTIDE SEQUENCE</scope>
    <source>
        <strain evidence="11">PDD-24b-2</strain>
    </source>
</reference>
<comment type="subcellular location">
    <subcellularLocation>
        <location evidence="1">Endoplasmic reticulum membrane</location>
        <topology evidence="1">Peripheral membrane protein</topology>
        <orientation evidence="1">Lumenal side</orientation>
    </subcellularLocation>
</comment>
<dbReference type="SUPFAM" id="SSF50911">
    <property type="entry name" value="Mannose 6-phosphate receptor domain"/>
    <property type="match status" value="1"/>
</dbReference>
<dbReference type="InterPro" id="IPR012913">
    <property type="entry name" value="OS9-like_dom"/>
</dbReference>
<evidence type="ECO:0000256" key="1">
    <source>
        <dbReference type="ARBA" id="ARBA00004367"/>
    </source>
</evidence>
<dbReference type="Gene3D" id="2.70.130.10">
    <property type="entry name" value="Mannose-6-phosphate receptor binding domain"/>
    <property type="match status" value="1"/>
</dbReference>
<dbReference type="InterPro" id="IPR044865">
    <property type="entry name" value="MRH_dom"/>
</dbReference>
<organism evidence="11 12">
    <name type="scientific">Dioszegia hungarica</name>
    <dbReference type="NCBI Taxonomy" id="4972"/>
    <lineage>
        <taxon>Eukaryota</taxon>
        <taxon>Fungi</taxon>
        <taxon>Dikarya</taxon>
        <taxon>Basidiomycota</taxon>
        <taxon>Agaricomycotina</taxon>
        <taxon>Tremellomycetes</taxon>
        <taxon>Tremellales</taxon>
        <taxon>Bulleribasidiaceae</taxon>
        <taxon>Dioszegia</taxon>
    </lineage>
</organism>
<dbReference type="Pfam" id="PF07915">
    <property type="entry name" value="PRKCSH"/>
    <property type="match status" value="1"/>
</dbReference>
<feature type="compositionally biased region" description="Low complexity" evidence="8">
    <location>
        <begin position="217"/>
        <end position="228"/>
    </location>
</feature>
<evidence type="ECO:0000256" key="3">
    <source>
        <dbReference type="ARBA" id="ARBA00018727"/>
    </source>
</evidence>
<feature type="region of interest" description="Disordered" evidence="8">
    <location>
        <begin position="492"/>
        <end position="514"/>
    </location>
</feature>
<keyword evidence="4 9" id="KW-0732">Signal</keyword>
<feature type="domain" description="MRH" evidence="10">
    <location>
        <begin position="151"/>
        <end position="321"/>
    </location>
</feature>
<name>A0AA38HC62_9TREE</name>
<dbReference type="AlphaFoldDB" id="A0AA38HC62"/>
<proteinExistence type="inferred from homology"/>
<gene>
    <name evidence="11" type="ORF">MKK02DRAFT_25908</name>
</gene>
<feature type="region of interest" description="Disordered" evidence="8">
    <location>
        <begin position="176"/>
        <end position="255"/>
    </location>
</feature>
<keyword evidence="6" id="KW-0256">Endoplasmic reticulum</keyword>
<protein>
    <recommendedName>
        <fullName evidence="3">Protein OS-9 homolog</fullName>
    </recommendedName>
</protein>
<keyword evidence="5" id="KW-0430">Lectin</keyword>
<evidence type="ECO:0000256" key="4">
    <source>
        <dbReference type="ARBA" id="ARBA00022729"/>
    </source>
</evidence>
<feature type="signal peptide" evidence="9">
    <location>
        <begin position="1"/>
        <end position="19"/>
    </location>
</feature>
<dbReference type="GO" id="GO:0005789">
    <property type="term" value="C:endoplasmic reticulum membrane"/>
    <property type="evidence" value="ECO:0007669"/>
    <property type="project" value="UniProtKB-SubCell"/>
</dbReference>
<dbReference type="GO" id="GO:0005788">
    <property type="term" value="C:endoplasmic reticulum lumen"/>
    <property type="evidence" value="ECO:0007669"/>
    <property type="project" value="TreeGrafter"/>
</dbReference>
<sequence>MRNLHIYLSALSILHPVLGIRHGSSELRDLEAFPKFEVQFLNHLPVAESEAKRSQSEGIRREEEWVRFRPGSPGMQQLGDGSADWAPAEAERLELIRMALKNPASNETQPYLCLMPSASKRAEQNVQAEVEPVHEEIDPLQAWSALSHLEGKCLYAKQGWFTYAYCHDSHLRQFRSAPHTHPHPPGGYVPEEDPTYDAYTLGQARPSPRKQARSSLPQAKAAQAQAGKPKADTPVDGGHSVDRADSVAHPSSAISSSLSGANRYLVQNWSDGTRCDKTGRPRETEVQFHCSMTTNDQIYLIKELAICQYVLIIHSPHLCSLPGFRPEKVDVEPAGIQCRQVMKDEEYRAWREREDLGELPSLRPPGLEAESTIGGDIADSEGPSLKELLKKAYESKQAQLGGAGSAKDAVRGSGDQADVAGREQEVMFISIEEDEDGNAAMVLDTEAMLQTILGEAKTEVQAAIQAAGEGGHDLADKEREMIIKAVREFSGRTRASKGKEGDDEFDEARVRDEL</sequence>
<dbReference type="GO" id="GO:0030970">
    <property type="term" value="P:retrograde protein transport, ER to cytosol"/>
    <property type="evidence" value="ECO:0007669"/>
    <property type="project" value="TreeGrafter"/>
</dbReference>
<dbReference type="PROSITE" id="PS51914">
    <property type="entry name" value="MRH"/>
    <property type="match status" value="1"/>
</dbReference>
<dbReference type="GeneID" id="77726313"/>
<evidence type="ECO:0000256" key="9">
    <source>
        <dbReference type="SAM" id="SignalP"/>
    </source>
</evidence>
<feature type="compositionally biased region" description="Basic and acidic residues" evidence="8">
    <location>
        <begin position="229"/>
        <end position="246"/>
    </location>
</feature>
<dbReference type="EMBL" id="JAKWFO010000005">
    <property type="protein sequence ID" value="KAI9636264.1"/>
    <property type="molecule type" value="Genomic_DNA"/>
</dbReference>
<dbReference type="Proteomes" id="UP001164286">
    <property type="component" value="Unassembled WGS sequence"/>
</dbReference>
<keyword evidence="12" id="KW-1185">Reference proteome</keyword>
<feature type="region of interest" description="Disordered" evidence="8">
    <location>
        <begin position="358"/>
        <end position="380"/>
    </location>
</feature>
<accession>A0AA38HC62</accession>
<feature type="chain" id="PRO_5041456034" description="Protein OS-9 homolog" evidence="9">
    <location>
        <begin position="20"/>
        <end position="514"/>
    </location>
</feature>
<dbReference type="PANTHER" id="PTHR15414:SF0">
    <property type="entry name" value="ENDOPLASMIC RETICULUM LECTIN 1"/>
    <property type="match status" value="1"/>
</dbReference>
<evidence type="ECO:0000256" key="7">
    <source>
        <dbReference type="ARBA" id="ARBA00023157"/>
    </source>
</evidence>
<dbReference type="RefSeq" id="XP_052946041.1">
    <property type="nucleotide sequence ID" value="XM_053087112.1"/>
</dbReference>
<evidence type="ECO:0000256" key="8">
    <source>
        <dbReference type="SAM" id="MobiDB-lite"/>
    </source>
</evidence>
<dbReference type="GO" id="GO:0030968">
    <property type="term" value="P:endoplasmic reticulum unfolded protein response"/>
    <property type="evidence" value="ECO:0007669"/>
    <property type="project" value="InterPro"/>
</dbReference>
<evidence type="ECO:0000256" key="6">
    <source>
        <dbReference type="ARBA" id="ARBA00022824"/>
    </source>
</evidence>